<gene>
    <name evidence="2" type="ORF">GCM10009849_02910</name>
</gene>
<keyword evidence="3" id="KW-1185">Reference proteome</keyword>
<sequence length="467" mass="48953">MDDMQRIPSQPSAEEPATAPDSRPSDGLGDGPITIRSAEDILAYIPHALGDWPRESLVAVALCDGQLGASLRIDLPESLRPAVLERFAGTVARYLSQDPRAAGAVLALYTSEPWHDPAYPPHSAVLDAVRSSLADAGLPVLDVWIVGEKHWRTASCAVPTCCPWPGAPTGQLRMSRISAEMVFRGSSYGKAPGLPAPRPTAPPAAATAAALEAYRENPDRWWDPYAFTAALAAWDDALSESAVPSPDRLRLLGVTLIRPALRDAVMVSAAAAASTAWLGSAATAPLRASRPGGLPPALPGGLPAAEVAAALDNWWAGGGAMRTNGLPVAPGGGVEAIAVPVDRASGSPAPFTTPGASSPLFGRVLLGATASAPDWGRIAVLDRVVQALAETEAPEVRAPALTILAWIQWIRGRGSRCHKLLERALSADPDYRLAQLLRRVVEHGELPAWAQSRDTAWQRPTGTADAA</sequence>
<accession>A0ABP5NC58</accession>
<evidence type="ECO:0000313" key="3">
    <source>
        <dbReference type="Proteomes" id="UP001500432"/>
    </source>
</evidence>
<evidence type="ECO:0008006" key="4">
    <source>
        <dbReference type="Google" id="ProtNLM"/>
    </source>
</evidence>
<dbReference type="EMBL" id="BAAAQW010000002">
    <property type="protein sequence ID" value="GAA2196720.1"/>
    <property type="molecule type" value="Genomic_DNA"/>
</dbReference>
<organism evidence="2 3">
    <name type="scientific">Sinomonas flava</name>
    <dbReference type="NCBI Taxonomy" id="496857"/>
    <lineage>
        <taxon>Bacteria</taxon>
        <taxon>Bacillati</taxon>
        <taxon>Actinomycetota</taxon>
        <taxon>Actinomycetes</taxon>
        <taxon>Micrococcales</taxon>
        <taxon>Micrococcaceae</taxon>
        <taxon>Sinomonas</taxon>
    </lineage>
</organism>
<protein>
    <recommendedName>
        <fullName evidence="4">DUF4192 family protein</fullName>
    </recommendedName>
</protein>
<dbReference type="RefSeq" id="WP_344297799.1">
    <property type="nucleotide sequence ID" value="NZ_BAAAQW010000002.1"/>
</dbReference>
<proteinExistence type="predicted"/>
<evidence type="ECO:0000313" key="2">
    <source>
        <dbReference type="EMBL" id="GAA2196720.1"/>
    </source>
</evidence>
<comment type="caution">
    <text evidence="2">The sequence shown here is derived from an EMBL/GenBank/DDBJ whole genome shotgun (WGS) entry which is preliminary data.</text>
</comment>
<evidence type="ECO:0000256" key="1">
    <source>
        <dbReference type="SAM" id="MobiDB-lite"/>
    </source>
</evidence>
<feature type="region of interest" description="Disordered" evidence="1">
    <location>
        <begin position="1"/>
        <end position="32"/>
    </location>
</feature>
<name>A0ABP5NC58_9MICC</name>
<dbReference type="Pfam" id="PF13830">
    <property type="entry name" value="DUF4192"/>
    <property type="match status" value="2"/>
</dbReference>
<reference evidence="3" key="1">
    <citation type="journal article" date="2019" name="Int. J. Syst. Evol. Microbiol.">
        <title>The Global Catalogue of Microorganisms (GCM) 10K type strain sequencing project: providing services to taxonomists for standard genome sequencing and annotation.</title>
        <authorList>
            <consortium name="The Broad Institute Genomics Platform"/>
            <consortium name="The Broad Institute Genome Sequencing Center for Infectious Disease"/>
            <person name="Wu L."/>
            <person name="Ma J."/>
        </authorList>
    </citation>
    <scope>NUCLEOTIDE SEQUENCE [LARGE SCALE GENOMIC DNA]</scope>
    <source>
        <strain evidence="3">JCM 16034</strain>
    </source>
</reference>
<dbReference type="InterPro" id="IPR025447">
    <property type="entry name" value="DUF4192"/>
</dbReference>
<dbReference type="Proteomes" id="UP001500432">
    <property type="component" value="Unassembled WGS sequence"/>
</dbReference>